<keyword evidence="3" id="KW-1185">Reference proteome</keyword>
<dbReference type="SUPFAM" id="SSF55298">
    <property type="entry name" value="YjgF-like"/>
    <property type="match status" value="1"/>
</dbReference>
<feature type="signal peptide" evidence="1">
    <location>
        <begin position="1"/>
        <end position="25"/>
    </location>
</feature>
<evidence type="ECO:0000256" key="1">
    <source>
        <dbReference type="SAM" id="SignalP"/>
    </source>
</evidence>
<gene>
    <name evidence="2" type="primary">tdcF</name>
    <name evidence="2" type="ORF">GCM10011380_11010</name>
</gene>
<dbReference type="InterPro" id="IPR035959">
    <property type="entry name" value="RutC-like_sf"/>
</dbReference>
<dbReference type="Proteomes" id="UP000623067">
    <property type="component" value="Unassembled WGS sequence"/>
</dbReference>
<dbReference type="GO" id="GO:0019239">
    <property type="term" value="F:deaminase activity"/>
    <property type="evidence" value="ECO:0007669"/>
    <property type="project" value="TreeGrafter"/>
</dbReference>
<dbReference type="AlphaFoldDB" id="A0A916SY95"/>
<dbReference type="Gene3D" id="3.30.1330.40">
    <property type="entry name" value="RutC-like"/>
    <property type="match status" value="1"/>
</dbReference>
<dbReference type="RefSeq" id="WP_188657655.1">
    <property type="nucleotide sequence ID" value="NZ_BMIH01000001.1"/>
</dbReference>
<evidence type="ECO:0000313" key="3">
    <source>
        <dbReference type="Proteomes" id="UP000623067"/>
    </source>
</evidence>
<dbReference type="EMBL" id="BMIH01000001">
    <property type="protein sequence ID" value="GGB23118.1"/>
    <property type="molecule type" value="Genomic_DNA"/>
</dbReference>
<accession>A0A916SY95</accession>
<dbReference type="PANTHER" id="PTHR11803:SF59">
    <property type="entry name" value="ENDORIBONUCLEASE"/>
    <property type="match status" value="1"/>
</dbReference>
<dbReference type="Pfam" id="PF01042">
    <property type="entry name" value="Ribonuc_L-PSP"/>
    <property type="match status" value="1"/>
</dbReference>
<sequence length="172" mass="17802">MMFRLLAIPAVALASMLSGTTPATAQSGTVTRHANTPPGLILQGVTVRSGATMLYLSGQLASPLDPASKTPAAQLTIADYGDTKTQTVSILNKIKGILAARGFAMGDIIKMTVFVAGDPKLNGKMDFAGMNDGFKQFFGTTENPNTVARSTVQVAALAGPAFLVEIEVTAAK</sequence>
<protein>
    <recommendedName>
        <fullName evidence="4">Endonuclease</fullName>
    </recommendedName>
</protein>
<name>A0A916SY95_9SPHN</name>
<evidence type="ECO:0000313" key="2">
    <source>
        <dbReference type="EMBL" id="GGB23118.1"/>
    </source>
</evidence>
<comment type="caution">
    <text evidence="2">The sequence shown here is derived from an EMBL/GenBank/DDBJ whole genome shotgun (WGS) entry which is preliminary data.</text>
</comment>
<reference evidence="2" key="1">
    <citation type="journal article" date="2014" name="Int. J. Syst. Evol. Microbiol.">
        <title>Complete genome sequence of Corynebacterium casei LMG S-19264T (=DSM 44701T), isolated from a smear-ripened cheese.</title>
        <authorList>
            <consortium name="US DOE Joint Genome Institute (JGI-PGF)"/>
            <person name="Walter F."/>
            <person name="Albersmeier A."/>
            <person name="Kalinowski J."/>
            <person name="Ruckert C."/>
        </authorList>
    </citation>
    <scope>NUCLEOTIDE SEQUENCE</scope>
    <source>
        <strain evidence="2">CGMCC 1.15330</strain>
    </source>
</reference>
<proteinExistence type="predicted"/>
<reference evidence="2" key="2">
    <citation type="submission" date="2020-09" db="EMBL/GenBank/DDBJ databases">
        <authorList>
            <person name="Sun Q."/>
            <person name="Zhou Y."/>
        </authorList>
    </citation>
    <scope>NUCLEOTIDE SEQUENCE</scope>
    <source>
        <strain evidence="2">CGMCC 1.15330</strain>
    </source>
</reference>
<keyword evidence="1" id="KW-0732">Signal</keyword>
<evidence type="ECO:0008006" key="4">
    <source>
        <dbReference type="Google" id="ProtNLM"/>
    </source>
</evidence>
<dbReference type="GO" id="GO:0005829">
    <property type="term" value="C:cytosol"/>
    <property type="evidence" value="ECO:0007669"/>
    <property type="project" value="TreeGrafter"/>
</dbReference>
<organism evidence="2 3">
    <name type="scientific">Sphingomonas metalli</name>
    <dbReference type="NCBI Taxonomy" id="1779358"/>
    <lineage>
        <taxon>Bacteria</taxon>
        <taxon>Pseudomonadati</taxon>
        <taxon>Pseudomonadota</taxon>
        <taxon>Alphaproteobacteria</taxon>
        <taxon>Sphingomonadales</taxon>
        <taxon>Sphingomonadaceae</taxon>
        <taxon>Sphingomonas</taxon>
    </lineage>
</organism>
<feature type="chain" id="PRO_5037525618" description="Endonuclease" evidence="1">
    <location>
        <begin position="26"/>
        <end position="172"/>
    </location>
</feature>
<dbReference type="InterPro" id="IPR006175">
    <property type="entry name" value="YjgF/YER057c/UK114"/>
</dbReference>
<dbReference type="PANTHER" id="PTHR11803">
    <property type="entry name" value="2-IMINOBUTANOATE/2-IMINOPROPANOATE DEAMINASE RIDA"/>
    <property type="match status" value="1"/>
</dbReference>
<dbReference type="CDD" id="cd06151">
    <property type="entry name" value="YjgF_YER057c_UK114_like_3"/>
    <property type="match status" value="1"/>
</dbReference>